<name>A0ABU5UPZ1_NODSP</name>
<evidence type="ECO:0000313" key="1">
    <source>
        <dbReference type="EMBL" id="MEA5608345.1"/>
    </source>
</evidence>
<proteinExistence type="predicted"/>
<sequence>MLFAVCLHHQKEQLTQEEDDKIIRVCVKKQAMPLALKKLSFSNVLIIAQ</sequence>
<protein>
    <submittedName>
        <fullName evidence="1">Uncharacterized protein</fullName>
    </submittedName>
</protein>
<reference evidence="1 2" key="1">
    <citation type="submission" date="2023-12" db="EMBL/GenBank/DDBJ databases">
        <title>Baltic Sea Cyanobacteria.</title>
        <authorList>
            <person name="Delbaje E."/>
            <person name="Fewer D.P."/>
            <person name="Shishido T.K."/>
        </authorList>
    </citation>
    <scope>NUCLEOTIDE SEQUENCE [LARGE SCALE GENOMIC DNA]</scope>
    <source>
        <strain evidence="1 2">UHCC 0060</strain>
    </source>
</reference>
<comment type="caution">
    <text evidence="1">The sequence shown here is derived from an EMBL/GenBank/DDBJ whole genome shotgun (WGS) entry which is preliminary data.</text>
</comment>
<organism evidence="1 2">
    <name type="scientific">Nodularia spumigena UHCC 0060</name>
    <dbReference type="NCBI Taxonomy" id="3110300"/>
    <lineage>
        <taxon>Bacteria</taxon>
        <taxon>Bacillati</taxon>
        <taxon>Cyanobacteriota</taxon>
        <taxon>Cyanophyceae</taxon>
        <taxon>Nostocales</taxon>
        <taxon>Nodulariaceae</taxon>
        <taxon>Nodularia</taxon>
    </lineage>
</organism>
<evidence type="ECO:0000313" key="2">
    <source>
        <dbReference type="Proteomes" id="UP001303285"/>
    </source>
</evidence>
<keyword evidence="2" id="KW-1185">Reference proteome</keyword>
<gene>
    <name evidence="1" type="ORF">VB695_09715</name>
</gene>
<accession>A0ABU5UPZ1</accession>
<dbReference type="EMBL" id="JAYGHK010000025">
    <property type="protein sequence ID" value="MEA5608345.1"/>
    <property type="molecule type" value="Genomic_DNA"/>
</dbReference>
<dbReference type="Proteomes" id="UP001303285">
    <property type="component" value="Unassembled WGS sequence"/>
</dbReference>